<evidence type="ECO:0000256" key="1">
    <source>
        <dbReference type="SAM" id="MobiDB-lite"/>
    </source>
</evidence>
<reference evidence="2 3" key="1">
    <citation type="journal article" date="2015" name="Genome Biol.">
        <title>Comparative genomics of Steinernema reveals deeply conserved gene regulatory networks.</title>
        <authorList>
            <person name="Dillman A.R."/>
            <person name="Macchietto M."/>
            <person name="Porter C.F."/>
            <person name="Rogers A."/>
            <person name="Williams B."/>
            <person name="Antoshechkin I."/>
            <person name="Lee M.M."/>
            <person name="Goodwin Z."/>
            <person name="Lu X."/>
            <person name="Lewis E.E."/>
            <person name="Goodrich-Blair H."/>
            <person name="Stock S.P."/>
            <person name="Adams B.J."/>
            <person name="Sternberg P.W."/>
            <person name="Mortazavi A."/>
        </authorList>
    </citation>
    <scope>NUCLEOTIDE SEQUENCE [LARGE SCALE GENOMIC DNA]</scope>
    <source>
        <strain evidence="2 3">ALL</strain>
    </source>
</reference>
<feature type="compositionally biased region" description="Basic and acidic residues" evidence="1">
    <location>
        <begin position="130"/>
        <end position="152"/>
    </location>
</feature>
<keyword evidence="3" id="KW-1185">Reference proteome</keyword>
<name>A0A4V6A3D2_STECR</name>
<evidence type="ECO:0000313" key="2">
    <source>
        <dbReference type="EMBL" id="TKR82135.1"/>
    </source>
</evidence>
<dbReference type="AlphaFoldDB" id="A0A4V6A3D2"/>
<dbReference type="Proteomes" id="UP000298663">
    <property type="component" value="Unassembled WGS sequence"/>
</dbReference>
<sequence>MTFSILVVEDRLQNAVGSADYRFLADVPNRSRTCFNGSDVFVTNWLIQTLWTKAVSTPAASRASTFSRPSSVSPSRPTAFWGCSSRICPAFRCIRTSASGRKRCGGSTKPGNATKTDLSRRRPRQNSDSPETKNEAEAGKAEERREEREDRGAALFGPKFR</sequence>
<organism evidence="2 3">
    <name type="scientific">Steinernema carpocapsae</name>
    <name type="common">Entomopathogenic nematode</name>
    <dbReference type="NCBI Taxonomy" id="34508"/>
    <lineage>
        <taxon>Eukaryota</taxon>
        <taxon>Metazoa</taxon>
        <taxon>Ecdysozoa</taxon>
        <taxon>Nematoda</taxon>
        <taxon>Chromadorea</taxon>
        <taxon>Rhabditida</taxon>
        <taxon>Tylenchina</taxon>
        <taxon>Panagrolaimomorpha</taxon>
        <taxon>Strongyloidoidea</taxon>
        <taxon>Steinernematidae</taxon>
        <taxon>Steinernema</taxon>
    </lineage>
</organism>
<protein>
    <submittedName>
        <fullName evidence="2">Uncharacterized protein</fullName>
    </submittedName>
</protein>
<reference evidence="2 3" key="2">
    <citation type="journal article" date="2019" name="G3 (Bethesda)">
        <title>Hybrid Assembly of the Genome of the Entomopathogenic Nematode Steinernema carpocapsae Identifies the X-Chromosome.</title>
        <authorList>
            <person name="Serra L."/>
            <person name="Macchietto M."/>
            <person name="Macias-Munoz A."/>
            <person name="McGill C.J."/>
            <person name="Rodriguez I.M."/>
            <person name="Rodriguez B."/>
            <person name="Murad R."/>
            <person name="Mortazavi A."/>
        </authorList>
    </citation>
    <scope>NUCLEOTIDE SEQUENCE [LARGE SCALE GENOMIC DNA]</scope>
    <source>
        <strain evidence="2 3">ALL</strain>
    </source>
</reference>
<gene>
    <name evidence="2" type="ORF">L596_015906</name>
</gene>
<dbReference type="EMBL" id="AZBU02000004">
    <property type="protein sequence ID" value="TKR82135.1"/>
    <property type="molecule type" value="Genomic_DNA"/>
</dbReference>
<comment type="caution">
    <text evidence="2">The sequence shown here is derived from an EMBL/GenBank/DDBJ whole genome shotgun (WGS) entry which is preliminary data.</text>
</comment>
<accession>A0A4V6A3D2</accession>
<evidence type="ECO:0000313" key="3">
    <source>
        <dbReference type="Proteomes" id="UP000298663"/>
    </source>
</evidence>
<proteinExistence type="predicted"/>
<feature type="region of interest" description="Disordered" evidence="1">
    <location>
        <begin position="100"/>
        <end position="161"/>
    </location>
</feature>